<sequence>MKRYLCSILLCSLVCANDIDYNLAITANYGDNYDFYSYSENRVDLNLFYKDIQAWIQYEYSHPPEIGFPINRTRKYRLEYLTDNITIKLGDLYEIWGRGLVLNQFDDQTTNFDNGVRGLFLGYANGPLSMSYIDGKSDIWLFGPDPRVPFFHNSHNISAN</sequence>
<dbReference type="InterPro" id="IPR046070">
    <property type="entry name" value="DUF6029"/>
</dbReference>
<organism evidence="1">
    <name type="scientific">marine metagenome</name>
    <dbReference type="NCBI Taxonomy" id="408172"/>
    <lineage>
        <taxon>unclassified sequences</taxon>
        <taxon>metagenomes</taxon>
        <taxon>ecological metagenomes</taxon>
    </lineage>
</organism>
<protein>
    <submittedName>
        <fullName evidence="1">Uncharacterized protein</fullName>
    </submittedName>
</protein>
<name>A0A382W6S7_9ZZZZ</name>
<reference evidence="1" key="1">
    <citation type="submission" date="2018-05" db="EMBL/GenBank/DDBJ databases">
        <authorList>
            <person name="Lanie J.A."/>
            <person name="Ng W.-L."/>
            <person name="Kazmierczak K.M."/>
            <person name="Andrzejewski T.M."/>
            <person name="Davidsen T.M."/>
            <person name="Wayne K.J."/>
            <person name="Tettelin H."/>
            <person name="Glass J.I."/>
            <person name="Rusch D."/>
            <person name="Podicherti R."/>
            <person name="Tsui H.-C.T."/>
            <person name="Winkler M.E."/>
        </authorList>
    </citation>
    <scope>NUCLEOTIDE SEQUENCE</scope>
</reference>
<feature type="non-terminal residue" evidence="1">
    <location>
        <position position="160"/>
    </location>
</feature>
<dbReference type="AlphaFoldDB" id="A0A382W6S7"/>
<evidence type="ECO:0000313" key="1">
    <source>
        <dbReference type="EMBL" id="SVD54546.1"/>
    </source>
</evidence>
<gene>
    <name evidence="1" type="ORF">METZ01_LOCUS407400</name>
</gene>
<dbReference type="Pfam" id="PF19494">
    <property type="entry name" value="DUF6029"/>
    <property type="match status" value="1"/>
</dbReference>
<accession>A0A382W6S7</accession>
<proteinExistence type="predicted"/>
<dbReference type="EMBL" id="UINC01157514">
    <property type="protein sequence ID" value="SVD54546.1"/>
    <property type="molecule type" value="Genomic_DNA"/>
</dbReference>